<dbReference type="GO" id="GO:0000976">
    <property type="term" value="F:transcription cis-regulatory region binding"/>
    <property type="evidence" value="ECO:0007669"/>
    <property type="project" value="TreeGrafter"/>
</dbReference>
<reference evidence="6" key="1">
    <citation type="submission" date="2023-02" db="EMBL/GenBank/DDBJ databases">
        <title>Streptococcus sp. Genome Sequencing and Assembly.</title>
        <authorList>
            <person name="Shore S.M."/>
            <person name="Nicholson T.L."/>
        </authorList>
    </citation>
    <scope>NUCLEOTIDE SEQUENCE</scope>
    <source>
        <strain evidence="6">29887</strain>
    </source>
</reference>
<keyword evidence="4" id="KW-0804">Transcription</keyword>
<dbReference type="AlphaFoldDB" id="A0AA96VMK3"/>
<proteinExistence type="predicted"/>
<dbReference type="GO" id="GO:0003700">
    <property type="term" value="F:DNA-binding transcription factor activity"/>
    <property type="evidence" value="ECO:0007669"/>
    <property type="project" value="TreeGrafter"/>
</dbReference>
<keyword evidence="1" id="KW-0678">Repressor</keyword>
<feature type="domain" description="HTH lacI-type" evidence="5">
    <location>
        <begin position="3"/>
        <end position="57"/>
    </location>
</feature>
<evidence type="ECO:0000313" key="6">
    <source>
        <dbReference type="EMBL" id="WNY50768.1"/>
    </source>
</evidence>
<dbReference type="SMART" id="SM00354">
    <property type="entry name" value="HTH_LACI"/>
    <property type="match status" value="1"/>
</dbReference>
<evidence type="ECO:0000256" key="2">
    <source>
        <dbReference type="ARBA" id="ARBA00023015"/>
    </source>
</evidence>
<dbReference type="InterPro" id="IPR046335">
    <property type="entry name" value="LacI/GalR-like_sensor"/>
</dbReference>
<dbReference type="InterPro" id="IPR000843">
    <property type="entry name" value="HTH_LacI"/>
</dbReference>
<dbReference type="Pfam" id="PF13377">
    <property type="entry name" value="Peripla_BP_3"/>
    <property type="match status" value="1"/>
</dbReference>
<organism evidence="6">
    <name type="scientific">Streptococcus iners</name>
    <dbReference type="NCBI Taxonomy" id="3028084"/>
    <lineage>
        <taxon>Bacteria</taxon>
        <taxon>Bacillati</taxon>
        <taxon>Bacillota</taxon>
        <taxon>Bacilli</taxon>
        <taxon>Lactobacillales</taxon>
        <taxon>Streptococcaceae</taxon>
        <taxon>Streptococcus</taxon>
    </lineage>
</organism>
<name>A0AA96VMK3_9STRE</name>
<dbReference type="SUPFAM" id="SSF47413">
    <property type="entry name" value="lambda repressor-like DNA-binding domains"/>
    <property type="match status" value="1"/>
</dbReference>
<dbReference type="KEGG" id="sins:PW252_09365"/>
<dbReference type="PANTHER" id="PTHR30146:SF95">
    <property type="entry name" value="RIBOSE OPERON REPRESSOR"/>
    <property type="match status" value="1"/>
</dbReference>
<evidence type="ECO:0000259" key="5">
    <source>
        <dbReference type="PROSITE" id="PS50932"/>
    </source>
</evidence>
<protein>
    <submittedName>
        <fullName evidence="6">LacI family DNA-binding transcriptional regulator</fullName>
    </submittedName>
</protein>
<keyword evidence="3 6" id="KW-0238">DNA-binding</keyword>
<dbReference type="Pfam" id="PF00356">
    <property type="entry name" value="LacI"/>
    <property type="match status" value="1"/>
</dbReference>
<dbReference type="PANTHER" id="PTHR30146">
    <property type="entry name" value="LACI-RELATED TRANSCRIPTIONAL REPRESSOR"/>
    <property type="match status" value="1"/>
</dbReference>
<dbReference type="EMBL" id="CP118735">
    <property type="protein sequence ID" value="WNY50768.1"/>
    <property type="molecule type" value="Genomic_DNA"/>
</dbReference>
<dbReference type="PRINTS" id="PR00036">
    <property type="entry name" value="HTHLACI"/>
</dbReference>
<keyword evidence="2" id="KW-0805">Transcription regulation</keyword>
<dbReference type="Gene3D" id="1.10.260.40">
    <property type="entry name" value="lambda repressor-like DNA-binding domains"/>
    <property type="match status" value="1"/>
</dbReference>
<evidence type="ECO:0000256" key="1">
    <source>
        <dbReference type="ARBA" id="ARBA00022491"/>
    </source>
</evidence>
<dbReference type="CDD" id="cd06291">
    <property type="entry name" value="PBP1_Qymf-like"/>
    <property type="match status" value="1"/>
</dbReference>
<gene>
    <name evidence="6" type="ORF">PW252_09365</name>
</gene>
<dbReference type="CDD" id="cd01392">
    <property type="entry name" value="HTH_LacI"/>
    <property type="match status" value="1"/>
</dbReference>
<dbReference type="SUPFAM" id="SSF53822">
    <property type="entry name" value="Periplasmic binding protein-like I"/>
    <property type="match status" value="1"/>
</dbReference>
<dbReference type="PROSITE" id="PS50932">
    <property type="entry name" value="HTH_LACI_2"/>
    <property type="match status" value="1"/>
</dbReference>
<dbReference type="PROSITE" id="PS00356">
    <property type="entry name" value="HTH_LACI_1"/>
    <property type="match status" value="1"/>
</dbReference>
<accession>A0AA96VMK3</accession>
<evidence type="ECO:0000256" key="4">
    <source>
        <dbReference type="ARBA" id="ARBA00023163"/>
    </source>
</evidence>
<dbReference type="InterPro" id="IPR028082">
    <property type="entry name" value="Peripla_BP_I"/>
</dbReference>
<dbReference type="Gene3D" id="3.40.50.2300">
    <property type="match status" value="2"/>
</dbReference>
<sequence>MVAKLTDVAQLAGVSPTTVSRVINKKGYLSEKTVRKVEEAMRELGYKPNNLARSLQGKSAKLVGLIFPNINNIFYAELISHLESQLFNRGYKTIICNSQHESEKEREYLEMLAANQVDGIISGSHNLGIKDYDRVSAPIIAFDRNLSPSIPVVSSDNHAGGVLAAKTLKKAGCQRPIMISGNDDSNSPTGLRQLGFLSILPDAIVYHVSSDFSPVRKEMEIRTIIEKHQPDGIFVSGDATAMLVWNVARSLNLSIPQELKLIGYDGTHFIENFYPQLTTIKQPLEDIAKLMVDLLIEKIEGKELSKHNYILPVSLLAGGSI</sequence>
<dbReference type="InterPro" id="IPR010982">
    <property type="entry name" value="Lambda_DNA-bd_dom_sf"/>
</dbReference>
<dbReference type="RefSeq" id="WP_248049852.1">
    <property type="nucleotide sequence ID" value="NZ_CP118735.1"/>
</dbReference>
<evidence type="ECO:0000256" key="3">
    <source>
        <dbReference type="ARBA" id="ARBA00023125"/>
    </source>
</evidence>